<accession>A0A072TI91</accession>
<dbReference type="EnsemblPlants" id="KEH17264">
    <property type="protein sequence ID" value="KEH17264"/>
    <property type="gene ID" value="MTR_0028s0180"/>
</dbReference>
<evidence type="ECO:0000313" key="2">
    <source>
        <dbReference type="EnsemblPlants" id="KEH17264"/>
    </source>
</evidence>
<dbReference type="EMBL" id="KL402753">
    <property type="protein sequence ID" value="KEH17264.1"/>
    <property type="molecule type" value="Genomic_DNA"/>
</dbReference>
<dbReference type="Proteomes" id="UP000002051">
    <property type="component" value="Unassembled WGS sequence"/>
</dbReference>
<protein>
    <submittedName>
        <fullName evidence="1 2">Uncharacterized protein</fullName>
    </submittedName>
</protein>
<sequence length="136" mass="15447">MHVVSPQGRHLRCNKNIVLGLGVQTDVKQIERIILQSSDWPPKTRNQKSKSLEKGAARLSDHLVCLSERVLVSSILLAYWSLMARLIDQSYECSLTRSLKRPFIILQKNVTGFNPFSPKTPNFDPLMPKCVSRDCL</sequence>
<evidence type="ECO:0000313" key="3">
    <source>
        <dbReference type="Proteomes" id="UP000002051"/>
    </source>
</evidence>
<keyword evidence="3" id="KW-1185">Reference proteome</keyword>
<evidence type="ECO:0000313" key="1">
    <source>
        <dbReference type="EMBL" id="KEH17264.1"/>
    </source>
</evidence>
<dbReference type="AlphaFoldDB" id="A0A072TI91"/>
<dbReference type="HOGENOM" id="CLU_1878536_0_0_1"/>
<proteinExistence type="predicted"/>
<reference evidence="1 3" key="2">
    <citation type="journal article" date="2014" name="BMC Genomics">
        <title>An improved genome release (version Mt4.0) for the model legume Medicago truncatula.</title>
        <authorList>
            <person name="Tang H."/>
            <person name="Krishnakumar V."/>
            <person name="Bidwell S."/>
            <person name="Rosen B."/>
            <person name="Chan A."/>
            <person name="Zhou S."/>
            <person name="Gentzbittel L."/>
            <person name="Childs K.L."/>
            <person name="Yandell M."/>
            <person name="Gundlach H."/>
            <person name="Mayer K.F."/>
            <person name="Schwartz D.C."/>
            <person name="Town C.D."/>
        </authorList>
    </citation>
    <scope>GENOME REANNOTATION</scope>
    <source>
        <strain evidence="1">A17</strain>
        <strain evidence="2 3">cv. Jemalong A17</strain>
    </source>
</reference>
<gene>
    <name evidence="1" type="ORF">MTR_0028s0180</name>
</gene>
<reference evidence="1 3" key="1">
    <citation type="journal article" date="2011" name="Nature">
        <title>The Medicago genome provides insight into the evolution of rhizobial symbioses.</title>
        <authorList>
            <person name="Young N.D."/>
            <person name="Debelle F."/>
            <person name="Oldroyd G.E."/>
            <person name="Geurts R."/>
            <person name="Cannon S.B."/>
            <person name="Udvardi M.K."/>
            <person name="Benedito V.A."/>
            <person name="Mayer K.F."/>
            <person name="Gouzy J."/>
            <person name="Schoof H."/>
            <person name="Van de Peer Y."/>
            <person name="Proost S."/>
            <person name="Cook D.R."/>
            <person name="Meyers B.C."/>
            <person name="Spannagl M."/>
            <person name="Cheung F."/>
            <person name="De Mita S."/>
            <person name="Krishnakumar V."/>
            <person name="Gundlach H."/>
            <person name="Zhou S."/>
            <person name="Mudge J."/>
            <person name="Bharti A.K."/>
            <person name="Murray J.D."/>
            <person name="Naoumkina M.A."/>
            <person name="Rosen B."/>
            <person name="Silverstein K.A."/>
            <person name="Tang H."/>
            <person name="Rombauts S."/>
            <person name="Zhao P.X."/>
            <person name="Zhou P."/>
            <person name="Barbe V."/>
            <person name="Bardou P."/>
            <person name="Bechner M."/>
            <person name="Bellec A."/>
            <person name="Berger A."/>
            <person name="Berges H."/>
            <person name="Bidwell S."/>
            <person name="Bisseling T."/>
            <person name="Choisne N."/>
            <person name="Couloux A."/>
            <person name="Denny R."/>
            <person name="Deshpande S."/>
            <person name="Dai X."/>
            <person name="Doyle J.J."/>
            <person name="Dudez A.M."/>
            <person name="Farmer A.D."/>
            <person name="Fouteau S."/>
            <person name="Franken C."/>
            <person name="Gibelin C."/>
            <person name="Gish J."/>
            <person name="Goldstein S."/>
            <person name="Gonzalez A.J."/>
            <person name="Green P.J."/>
            <person name="Hallab A."/>
            <person name="Hartog M."/>
            <person name="Hua A."/>
            <person name="Humphray S.J."/>
            <person name="Jeong D.H."/>
            <person name="Jing Y."/>
            <person name="Jocker A."/>
            <person name="Kenton S.M."/>
            <person name="Kim D.J."/>
            <person name="Klee K."/>
            <person name="Lai H."/>
            <person name="Lang C."/>
            <person name="Lin S."/>
            <person name="Macmil S.L."/>
            <person name="Magdelenat G."/>
            <person name="Matthews L."/>
            <person name="McCorrison J."/>
            <person name="Monaghan E.L."/>
            <person name="Mun J.H."/>
            <person name="Najar F.Z."/>
            <person name="Nicholson C."/>
            <person name="Noirot C."/>
            <person name="O'Bleness M."/>
            <person name="Paule C.R."/>
            <person name="Poulain J."/>
            <person name="Prion F."/>
            <person name="Qin B."/>
            <person name="Qu C."/>
            <person name="Retzel E.F."/>
            <person name="Riddle C."/>
            <person name="Sallet E."/>
            <person name="Samain S."/>
            <person name="Samson N."/>
            <person name="Sanders I."/>
            <person name="Saurat O."/>
            <person name="Scarpelli C."/>
            <person name="Schiex T."/>
            <person name="Segurens B."/>
            <person name="Severin A.J."/>
            <person name="Sherrier D.J."/>
            <person name="Shi R."/>
            <person name="Sims S."/>
            <person name="Singer S.R."/>
            <person name="Sinharoy S."/>
            <person name="Sterck L."/>
            <person name="Viollet A."/>
            <person name="Wang B.B."/>
            <person name="Wang K."/>
            <person name="Wang M."/>
            <person name="Wang X."/>
            <person name="Warfsmann J."/>
            <person name="Weissenbach J."/>
            <person name="White D.D."/>
            <person name="White J.D."/>
            <person name="Wiley G.B."/>
            <person name="Wincker P."/>
            <person name="Xing Y."/>
            <person name="Yang L."/>
            <person name="Yao Z."/>
            <person name="Ying F."/>
            <person name="Zhai J."/>
            <person name="Zhou L."/>
            <person name="Zuber A."/>
            <person name="Denarie J."/>
            <person name="Dixon R.A."/>
            <person name="May G.D."/>
            <person name="Schwartz D.C."/>
            <person name="Rogers J."/>
            <person name="Quetier F."/>
            <person name="Town C.D."/>
            <person name="Roe B.A."/>
        </authorList>
    </citation>
    <scope>NUCLEOTIDE SEQUENCE [LARGE SCALE GENOMIC DNA]</scope>
    <source>
        <strain evidence="1">A17</strain>
        <strain evidence="2 3">cv. Jemalong A17</strain>
    </source>
</reference>
<organism evidence="1 3">
    <name type="scientific">Medicago truncatula</name>
    <name type="common">Barrel medic</name>
    <name type="synonym">Medicago tribuloides</name>
    <dbReference type="NCBI Taxonomy" id="3880"/>
    <lineage>
        <taxon>Eukaryota</taxon>
        <taxon>Viridiplantae</taxon>
        <taxon>Streptophyta</taxon>
        <taxon>Embryophyta</taxon>
        <taxon>Tracheophyta</taxon>
        <taxon>Spermatophyta</taxon>
        <taxon>Magnoliopsida</taxon>
        <taxon>eudicotyledons</taxon>
        <taxon>Gunneridae</taxon>
        <taxon>Pentapetalae</taxon>
        <taxon>rosids</taxon>
        <taxon>fabids</taxon>
        <taxon>Fabales</taxon>
        <taxon>Fabaceae</taxon>
        <taxon>Papilionoideae</taxon>
        <taxon>50 kb inversion clade</taxon>
        <taxon>NPAAA clade</taxon>
        <taxon>Hologalegina</taxon>
        <taxon>IRL clade</taxon>
        <taxon>Trifolieae</taxon>
        <taxon>Medicago</taxon>
    </lineage>
</organism>
<name>A0A072TI91_MEDTR</name>
<reference evidence="2" key="3">
    <citation type="submission" date="2015-06" db="UniProtKB">
        <authorList>
            <consortium name="EnsemblPlants"/>
        </authorList>
    </citation>
    <scope>IDENTIFICATION</scope>
    <source>
        <strain evidence="2">cv. Jemalong A17</strain>
    </source>
</reference>